<dbReference type="PANTHER" id="PTHR28047">
    <property type="entry name" value="PROTEIN DCG1"/>
    <property type="match status" value="1"/>
</dbReference>
<dbReference type="AlphaFoldDB" id="A0A9D1RPM9"/>
<accession>A0A9D1RPM9</accession>
<proteinExistence type="inferred from homology"/>
<evidence type="ECO:0000256" key="4">
    <source>
        <dbReference type="ARBA" id="ARBA00067972"/>
    </source>
</evidence>
<reference evidence="6" key="2">
    <citation type="submission" date="2021-04" db="EMBL/GenBank/DDBJ databases">
        <authorList>
            <person name="Gilroy R."/>
        </authorList>
    </citation>
    <scope>NUCLEOTIDE SEQUENCE</scope>
    <source>
        <strain evidence="6">CHK32-1732</strain>
    </source>
</reference>
<comment type="caution">
    <text evidence="6">The sequence shown here is derived from an EMBL/GenBank/DDBJ whole genome shotgun (WGS) entry which is preliminary data.</text>
</comment>
<name>A0A9D1RPM9_9CORY</name>
<comment type="catalytic activity">
    <reaction evidence="2">
        <text>a D-5-monosubstituted hydantoin = a L-5-monosubstituted hydantoin</text>
        <dbReference type="Rhea" id="RHEA:46624"/>
        <dbReference type="ChEBI" id="CHEBI:86339"/>
        <dbReference type="ChEBI" id="CHEBI:86340"/>
        <dbReference type="EC" id="5.1.99.5"/>
    </reaction>
</comment>
<gene>
    <name evidence="6" type="ORF">H9870_09345</name>
</gene>
<protein>
    <recommendedName>
        <fullName evidence="4">Hydantoin racemase</fullName>
        <ecNumber evidence="3">5.1.99.5</ecNumber>
    </recommendedName>
</protein>
<dbReference type="EMBL" id="DXGC01000077">
    <property type="protein sequence ID" value="HIW91849.1"/>
    <property type="molecule type" value="Genomic_DNA"/>
</dbReference>
<evidence type="ECO:0000256" key="1">
    <source>
        <dbReference type="ARBA" id="ARBA00038414"/>
    </source>
</evidence>
<dbReference type="InterPro" id="IPR053714">
    <property type="entry name" value="Iso_Racemase_Enz_sf"/>
</dbReference>
<comment type="catalytic activity">
    <reaction evidence="5">
        <text>D-5-benzylhydantoin = L-5-benzylhydantoin</text>
        <dbReference type="Rhea" id="RHEA:83991"/>
        <dbReference type="ChEBI" id="CHEBI:176864"/>
        <dbReference type="ChEBI" id="CHEBI:233540"/>
    </reaction>
</comment>
<dbReference type="Proteomes" id="UP000824190">
    <property type="component" value="Unassembled WGS sequence"/>
</dbReference>
<dbReference type="InterPro" id="IPR052186">
    <property type="entry name" value="Hydantoin_racemase-like"/>
</dbReference>
<evidence type="ECO:0000256" key="3">
    <source>
        <dbReference type="ARBA" id="ARBA00066406"/>
    </source>
</evidence>
<dbReference type="PANTHER" id="PTHR28047:SF5">
    <property type="entry name" value="PROTEIN DCG1"/>
    <property type="match status" value="1"/>
</dbReference>
<dbReference type="Gene3D" id="3.40.50.12500">
    <property type="match status" value="1"/>
</dbReference>
<dbReference type="Pfam" id="PF01177">
    <property type="entry name" value="Asp_Glu_race"/>
    <property type="match status" value="1"/>
</dbReference>
<comment type="similarity">
    <text evidence="1">Belongs to the HyuE racemase family.</text>
</comment>
<evidence type="ECO:0000313" key="6">
    <source>
        <dbReference type="EMBL" id="HIW91849.1"/>
    </source>
</evidence>
<evidence type="ECO:0000256" key="5">
    <source>
        <dbReference type="ARBA" id="ARBA00093199"/>
    </source>
</evidence>
<dbReference type="GO" id="GO:0036348">
    <property type="term" value="F:hydantoin racemase activity"/>
    <property type="evidence" value="ECO:0007669"/>
    <property type="project" value="UniProtKB-EC"/>
</dbReference>
<organism evidence="6 7">
    <name type="scientific">Candidatus Corynebacterium avicola</name>
    <dbReference type="NCBI Taxonomy" id="2838527"/>
    <lineage>
        <taxon>Bacteria</taxon>
        <taxon>Bacillati</taxon>
        <taxon>Actinomycetota</taxon>
        <taxon>Actinomycetes</taxon>
        <taxon>Mycobacteriales</taxon>
        <taxon>Corynebacteriaceae</taxon>
        <taxon>Corynebacterium</taxon>
    </lineage>
</organism>
<reference evidence="6" key="1">
    <citation type="journal article" date="2021" name="PeerJ">
        <title>Extensive microbial diversity within the chicken gut microbiome revealed by metagenomics and culture.</title>
        <authorList>
            <person name="Gilroy R."/>
            <person name="Ravi A."/>
            <person name="Getino M."/>
            <person name="Pursley I."/>
            <person name="Horton D.L."/>
            <person name="Alikhan N.F."/>
            <person name="Baker D."/>
            <person name="Gharbi K."/>
            <person name="Hall N."/>
            <person name="Watson M."/>
            <person name="Adriaenssens E.M."/>
            <person name="Foster-Nyarko E."/>
            <person name="Jarju S."/>
            <person name="Secka A."/>
            <person name="Antonio M."/>
            <person name="Oren A."/>
            <person name="Chaudhuri R.R."/>
            <person name="La Ragione R."/>
            <person name="Hildebrand F."/>
            <person name="Pallen M.J."/>
        </authorList>
    </citation>
    <scope>NUCLEOTIDE SEQUENCE</scope>
    <source>
        <strain evidence="6">CHK32-1732</strain>
    </source>
</reference>
<dbReference type="GO" id="GO:0047661">
    <property type="term" value="F:amino-acid racemase activity"/>
    <property type="evidence" value="ECO:0007669"/>
    <property type="project" value="InterPro"/>
</dbReference>
<evidence type="ECO:0000313" key="7">
    <source>
        <dbReference type="Proteomes" id="UP000824190"/>
    </source>
</evidence>
<dbReference type="InterPro" id="IPR015942">
    <property type="entry name" value="Asp/Glu/hydantoin_racemase"/>
</dbReference>
<evidence type="ECO:0000256" key="2">
    <source>
        <dbReference type="ARBA" id="ARBA00051635"/>
    </source>
</evidence>
<dbReference type="EC" id="5.1.99.5" evidence="3"/>
<dbReference type="FunFam" id="3.40.50.12500:FF:000001">
    <property type="entry name" value="Putative hydantoin racemase"/>
    <property type="match status" value="1"/>
</dbReference>
<sequence>MTIGIVNVNTSASMTQTIVDAARTVAAPDTAIIGVTPAIGPESVETHLEAALSQVGVISAVNERNTAPVTEDSPAVDAWIVAGYGDEGREALQELVDVPVVDITEAAAISAMAVGDRYAVVTTLDRTVPMIRGRLQLAGLLDRCSSVRGTGLGVLELEEDAERTEALILELARAALFEGAEAICLGCGGMAGSAPRLTKALGAPVIDGVAAAVGLAESLVRQGLRTSRTGTYAPRTAKKLSGFKELEIQ</sequence>